<keyword evidence="2" id="KW-1133">Transmembrane helix</keyword>
<sequence length="493" mass="53299">MDPAHGLIGLSGLAIGWIFSRPIESKEPTVCQCHCAVPPERGQENNNNAVLWVFIVIFTALLGANLFLVLKISFRNTEGGGQELTLSLKGRPGKGSMNAGDVVYVLYHGDPGVYHTRILAAELEPQEWMIITPDRDIYPEVYAGVNPDIQRFWHAADGRVPRGVPAGQVYGFAPMDARHFGDLLRSGRREADNELQRRRAAPQAPPAPLPVVGAPAVHGAAPPAPAQGAVAAAGVVTTWVAMETGGAYQQGDVIATDPAPLPLGHVISGDRALVPSQGKVIAACKVAADKVAEMKFDDVRVLPVSFDAQGIRRREFNSCVALLREVSPQGGGLQLQGPASLLNVIKMIRDQGLTPTTFHEFWLRQAEISKGDRSVYEHECLSRILESMLVVDQLHVPALQSAELVVRRMQVIREAHRISPSAPDYSAADLYMGWKYRKATQGVDPGLAAHVASELKNEAAVAKEARKAREEAENRRRNPRGPKKDPSGGGGNQ</sequence>
<keyword evidence="2" id="KW-0812">Transmembrane</keyword>
<feature type="compositionally biased region" description="Basic and acidic residues" evidence="1">
    <location>
        <begin position="458"/>
        <end position="486"/>
    </location>
</feature>
<accession>A0A812SKW7</accession>
<protein>
    <submittedName>
        <fullName evidence="3">ANK1 protein</fullName>
    </submittedName>
</protein>
<keyword evidence="4" id="KW-1185">Reference proteome</keyword>
<gene>
    <name evidence="3" type="primary">ANK1</name>
    <name evidence="3" type="ORF">SNAT2548_LOCUS26977</name>
</gene>
<dbReference type="OrthoDB" id="423788at2759"/>
<proteinExistence type="predicted"/>
<evidence type="ECO:0000256" key="2">
    <source>
        <dbReference type="SAM" id="Phobius"/>
    </source>
</evidence>
<evidence type="ECO:0000313" key="4">
    <source>
        <dbReference type="Proteomes" id="UP000604046"/>
    </source>
</evidence>
<evidence type="ECO:0000256" key="1">
    <source>
        <dbReference type="SAM" id="MobiDB-lite"/>
    </source>
</evidence>
<reference evidence="3" key="1">
    <citation type="submission" date="2021-02" db="EMBL/GenBank/DDBJ databases">
        <authorList>
            <person name="Dougan E. K."/>
            <person name="Rhodes N."/>
            <person name="Thang M."/>
            <person name="Chan C."/>
        </authorList>
    </citation>
    <scope>NUCLEOTIDE SEQUENCE</scope>
</reference>
<evidence type="ECO:0000313" key="3">
    <source>
        <dbReference type="EMBL" id="CAE7480447.1"/>
    </source>
</evidence>
<comment type="caution">
    <text evidence="3">The sequence shown here is derived from an EMBL/GenBank/DDBJ whole genome shotgun (WGS) entry which is preliminary data.</text>
</comment>
<keyword evidence="2" id="KW-0472">Membrane</keyword>
<organism evidence="3 4">
    <name type="scientific">Symbiodinium natans</name>
    <dbReference type="NCBI Taxonomy" id="878477"/>
    <lineage>
        <taxon>Eukaryota</taxon>
        <taxon>Sar</taxon>
        <taxon>Alveolata</taxon>
        <taxon>Dinophyceae</taxon>
        <taxon>Suessiales</taxon>
        <taxon>Symbiodiniaceae</taxon>
        <taxon>Symbiodinium</taxon>
    </lineage>
</organism>
<dbReference type="AlphaFoldDB" id="A0A812SKW7"/>
<dbReference type="Proteomes" id="UP000604046">
    <property type="component" value="Unassembled WGS sequence"/>
</dbReference>
<feature type="transmembrane region" description="Helical" evidence="2">
    <location>
        <begin position="49"/>
        <end position="70"/>
    </location>
</feature>
<dbReference type="EMBL" id="CAJNDS010002449">
    <property type="protein sequence ID" value="CAE7480447.1"/>
    <property type="molecule type" value="Genomic_DNA"/>
</dbReference>
<name>A0A812SKW7_9DINO</name>
<feature type="region of interest" description="Disordered" evidence="1">
    <location>
        <begin position="458"/>
        <end position="493"/>
    </location>
</feature>